<feature type="compositionally biased region" description="Gly residues" evidence="1">
    <location>
        <begin position="1"/>
        <end position="13"/>
    </location>
</feature>
<proteinExistence type="predicted"/>
<evidence type="ECO:0000256" key="1">
    <source>
        <dbReference type="SAM" id="MobiDB-lite"/>
    </source>
</evidence>
<sequence length="109" mass="11612">MPGGSGDAAGGMAEGLRAAGERMREAGGQIAGQGSELGLRMLDQAETNTREAFRMMRAAAQARDMNEVMRLQSEFMREQSTRSVAQAREIGELIASFGRATIGQMTGKS</sequence>
<dbReference type="InterPro" id="IPR018968">
    <property type="entry name" value="Phasin"/>
</dbReference>
<organism evidence="3 4">
    <name type="scientific">Sphingomonas desiccabilis</name>
    <dbReference type="NCBI Taxonomy" id="429134"/>
    <lineage>
        <taxon>Bacteria</taxon>
        <taxon>Pseudomonadati</taxon>
        <taxon>Pseudomonadota</taxon>
        <taxon>Alphaproteobacteria</taxon>
        <taxon>Sphingomonadales</taxon>
        <taxon>Sphingomonadaceae</taxon>
        <taxon>Sphingomonas</taxon>
    </lineage>
</organism>
<protein>
    <submittedName>
        <fullName evidence="3">Phasin family protein</fullName>
    </submittedName>
</protein>
<evidence type="ECO:0000259" key="2">
    <source>
        <dbReference type="Pfam" id="PF09361"/>
    </source>
</evidence>
<accession>A0A4Q2IV47</accession>
<reference evidence="3 4" key="1">
    <citation type="submission" date="2019-01" db="EMBL/GenBank/DDBJ databases">
        <title>Sphingomonas mucosissima sp. nov. and Sphingomonas desiccabilis sp. nov., from biological soil crusts in the Colorado Plateau, USA.</title>
        <authorList>
            <person name="Zhu D."/>
        </authorList>
    </citation>
    <scope>NUCLEOTIDE SEQUENCE [LARGE SCALE GENOMIC DNA]</scope>
    <source>
        <strain evidence="3 4">CP1D</strain>
    </source>
</reference>
<dbReference type="AlphaFoldDB" id="A0A4Q2IV47"/>
<dbReference type="Proteomes" id="UP000292347">
    <property type="component" value="Unassembled WGS sequence"/>
</dbReference>
<feature type="domain" description="Phasin" evidence="2">
    <location>
        <begin position="14"/>
        <end position="100"/>
    </location>
</feature>
<dbReference type="OrthoDB" id="7573426at2"/>
<dbReference type="EMBL" id="SDPT01000002">
    <property type="protein sequence ID" value="RXZ32278.1"/>
    <property type="molecule type" value="Genomic_DNA"/>
</dbReference>
<keyword evidence="4" id="KW-1185">Reference proteome</keyword>
<feature type="region of interest" description="Disordered" evidence="1">
    <location>
        <begin position="1"/>
        <end position="35"/>
    </location>
</feature>
<dbReference type="Pfam" id="PF09361">
    <property type="entry name" value="Phasin_2"/>
    <property type="match status" value="1"/>
</dbReference>
<name>A0A4Q2IV47_9SPHN</name>
<gene>
    <name evidence="3" type="ORF">EO081_11855</name>
</gene>
<evidence type="ECO:0000313" key="3">
    <source>
        <dbReference type="EMBL" id="RXZ32278.1"/>
    </source>
</evidence>
<comment type="caution">
    <text evidence="3">The sequence shown here is derived from an EMBL/GenBank/DDBJ whole genome shotgun (WGS) entry which is preliminary data.</text>
</comment>
<evidence type="ECO:0000313" key="4">
    <source>
        <dbReference type="Proteomes" id="UP000292347"/>
    </source>
</evidence>